<keyword evidence="3" id="KW-0813">Transport</keyword>
<name>G8YQH3_PICSO</name>
<accession>G8YQH3</accession>
<dbReference type="OrthoDB" id="3900342at2759"/>
<keyword evidence="5" id="KW-0029">Amino-acid transport</keyword>
<organism evidence="10 11">
    <name type="scientific">Pichia sorbitophila (strain ATCC MYA-4447 / BCRC 22081 / CBS 7064 / NBRC 10061 / NRRL Y-12695)</name>
    <name type="common">Hybrid yeast</name>
    <dbReference type="NCBI Taxonomy" id="559304"/>
    <lineage>
        <taxon>Eukaryota</taxon>
        <taxon>Fungi</taxon>
        <taxon>Dikarya</taxon>
        <taxon>Ascomycota</taxon>
        <taxon>Saccharomycotina</taxon>
        <taxon>Pichiomycetes</taxon>
        <taxon>Debaryomycetaceae</taxon>
        <taxon>Millerozyma</taxon>
    </lineage>
</organism>
<dbReference type="PIRSF" id="PIRSF006060">
    <property type="entry name" value="AA_transporter"/>
    <property type="match status" value="1"/>
</dbReference>
<dbReference type="Pfam" id="PF00324">
    <property type="entry name" value="AA_permease"/>
    <property type="match status" value="1"/>
</dbReference>
<comment type="subcellular location">
    <subcellularLocation>
        <location evidence="1">Cell membrane</location>
        <topology evidence="1">Multi-pass membrane protein</topology>
    </subcellularLocation>
</comment>
<keyword evidence="7 8" id="KW-0472">Membrane</keyword>
<dbReference type="Gene3D" id="1.20.1740.10">
    <property type="entry name" value="Amino acid/polyamine transporter I"/>
    <property type="match status" value="1"/>
</dbReference>
<evidence type="ECO:0000256" key="2">
    <source>
        <dbReference type="ARBA" id="ARBA00006983"/>
    </source>
</evidence>
<feature type="transmembrane region" description="Helical" evidence="8">
    <location>
        <begin position="387"/>
        <end position="405"/>
    </location>
</feature>
<dbReference type="EMBL" id="FO082056">
    <property type="protein sequence ID" value="CCE78908.1"/>
    <property type="molecule type" value="Genomic_DNA"/>
</dbReference>
<dbReference type="InterPro" id="IPR050524">
    <property type="entry name" value="APC_YAT"/>
</dbReference>
<feature type="transmembrane region" description="Helical" evidence="8">
    <location>
        <begin position="176"/>
        <end position="196"/>
    </location>
</feature>
<dbReference type="PANTHER" id="PTHR43341">
    <property type="entry name" value="AMINO ACID PERMEASE"/>
    <property type="match status" value="1"/>
</dbReference>
<dbReference type="FunFam" id="1.20.1740.10:FF:000017">
    <property type="entry name" value="Amino acid permease"/>
    <property type="match status" value="1"/>
</dbReference>
<feature type="transmembrane region" description="Helical" evidence="8">
    <location>
        <begin position="91"/>
        <end position="112"/>
    </location>
</feature>
<dbReference type="InterPro" id="IPR004841">
    <property type="entry name" value="AA-permease/SLC12A_dom"/>
</dbReference>
<reference evidence="10 11" key="1">
    <citation type="journal article" date="2012" name="G3 (Bethesda)">
        <title>Pichia sorbitophila, an interspecies yeast hybrid reveals early steps of genome resolution following polyploidization.</title>
        <authorList>
            <person name="Leh Louis V."/>
            <person name="Despons L."/>
            <person name="Friedrich A."/>
            <person name="Martin T."/>
            <person name="Durrens P."/>
            <person name="Casaregola S."/>
            <person name="Neuveglise C."/>
            <person name="Fairhead C."/>
            <person name="Marck C."/>
            <person name="Cruz J.A."/>
            <person name="Straub M.L."/>
            <person name="Kugler V."/>
            <person name="Sacerdot C."/>
            <person name="Uzunov Z."/>
            <person name="Thierry A."/>
            <person name="Weiss S."/>
            <person name="Bleykasten C."/>
            <person name="De Montigny J."/>
            <person name="Jacques N."/>
            <person name="Jung P."/>
            <person name="Lemaire M."/>
            <person name="Mallet S."/>
            <person name="Morel G."/>
            <person name="Richard G.F."/>
            <person name="Sarkar A."/>
            <person name="Savel G."/>
            <person name="Schacherer J."/>
            <person name="Seret M.L."/>
            <person name="Talla E."/>
            <person name="Samson G."/>
            <person name="Jubin C."/>
            <person name="Poulain J."/>
            <person name="Vacherie B."/>
            <person name="Barbe V."/>
            <person name="Pelletier E."/>
            <person name="Sherman D.J."/>
            <person name="Westhof E."/>
            <person name="Weissenbach J."/>
            <person name="Baret P.V."/>
            <person name="Wincker P."/>
            <person name="Gaillardin C."/>
            <person name="Dujon B."/>
            <person name="Souciet J.L."/>
        </authorList>
    </citation>
    <scope>NUCLEOTIDE SEQUENCE [LARGE SCALE GENOMIC DNA]</scope>
    <source>
        <strain evidence="11">ATCC MYA-4447 / BCRC 22081 / CBS 7064 / NBRC 10061 / NRRL Y-12695</strain>
    </source>
</reference>
<dbReference type="OMA" id="WTTICIA"/>
<evidence type="ECO:0000256" key="7">
    <source>
        <dbReference type="ARBA" id="ARBA00023136"/>
    </source>
</evidence>
<feature type="transmembrane region" description="Helical" evidence="8">
    <location>
        <begin position="286"/>
        <end position="305"/>
    </location>
</feature>
<feature type="transmembrane region" description="Helical" evidence="8">
    <location>
        <begin position="64"/>
        <end position="85"/>
    </location>
</feature>
<feature type="transmembrane region" description="Helical" evidence="8">
    <location>
        <begin position="208"/>
        <end position="225"/>
    </location>
</feature>
<evidence type="ECO:0000259" key="9">
    <source>
        <dbReference type="Pfam" id="PF00324"/>
    </source>
</evidence>
<feature type="transmembrane region" description="Helical" evidence="8">
    <location>
        <begin position="133"/>
        <end position="156"/>
    </location>
</feature>
<dbReference type="GO" id="GO:0015171">
    <property type="term" value="F:amino acid transmembrane transporter activity"/>
    <property type="evidence" value="ECO:0007669"/>
    <property type="project" value="TreeGrafter"/>
</dbReference>
<dbReference type="Proteomes" id="UP000005222">
    <property type="component" value="Chromosome D"/>
</dbReference>
<feature type="transmembrane region" description="Helical" evidence="8">
    <location>
        <begin position="411"/>
        <end position="430"/>
    </location>
</feature>
<proteinExistence type="inferred from homology"/>
<keyword evidence="4 8" id="KW-0812">Transmembrane</keyword>
<evidence type="ECO:0000256" key="1">
    <source>
        <dbReference type="ARBA" id="ARBA00004651"/>
    </source>
</evidence>
<evidence type="ECO:0000256" key="5">
    <source>
        <dbReference type="ARBA" id="ARBA00022970"/>
    </source>
</evidence>
<evidence type="ECO:0000256" key="6">
    <source>
        <dbReference type="ARBA" id="ARBA00022989"/>
    </source>
</evidence>
<dbReference type="eggNOG" id="KOG1286">
    <property type="taxonomic scope" value="Eukaryota"/>
</dbReference>
<evidence type="ECO:0000313" key="11">
    <source>
        <dbReference type="Proteomes" id="UP000005222"/>
    </source>
</evidence>
<dbReference type="AlphaFoldDB" id="G8YQH3"/>
<feature type="transmembrane region" description="Helical" evidence="8">
    <location>
        <begin position="451"/>
        <end position="479"/>
    </location>
</feature>
<keyword evidence="6 8" id="KW-1133">Transmembrane helix</keyword>
<dbReference type="PANTHER" id="PTHR43341:SF17">
    <property type="entry name" value="GENERAL AMINO ACID PERMEASE AGP1-RELATED"/>
    <property type="match status" value="1"/>
</dbReference>
<feature type="transmembrane region" description="Helical" evidence="8">
    <location>
        <begin position="245"/>
        <end position="265"/>
    </location>
</feature>
<evidence type="ECO:0000256" key="4">
    <source>
        <dbReference type="ARBA" id="ARBA00022692"/>
    </source>
</evidence>
<dbReference type="InParanoid" id="G8YQH3"/>
<dbReference type="GO" id="GO:0005886">
    <property type="term" value="C:plasma membrane"/>
    <property type="evidence" value="ECO:0007669"/>
    <property type="project" value="UniProtKB-SubCell"/>
</dbReference>
<feature type="domain" description="Amino acid permease/ SLC12A" evidence="9">
    <location>
        <begin position="63"/>
        <end position="521"/>
    </location>
</feature>
<feature type="transmembrane region" description="Helical" evidence="8">
    <location>
        <begin position="499"/>
        <end position="516"/>
    </location>
</feature>
<protein>
    <submittedName>
        <fullName evidence="10">Piso0_000943 protein</fullName>
    </submittedName>
</protein>
<gene>
    <name evidence="10" type="primary">Piso0_000943</name>
    <name evidence="10" type="ORF">GNLVRS01_PISO0D07505g</name>
</gene>
<dbReference type="FunCoup" id="G8YQH3">
    <property type="interactions" value="455"/>
</dbReference>
<dbReference type="HOGENOM" id="CLU_007946_12_0_1"/>
<dbReference type="STRING" id="559304.G8YQH3"/>
<feature type="transmembrane region" description="Helical" evidence="8">
    <location>
        <begin position="340"/>
        <end position="360"/>
    </location>
</feature>
<keyword evidence="11" id="KW-1185">Reference proteome</keyword>
<comment type="similarity">
    <text evidence="2">Belongs to the amino acid-polyamine-organocation (APC) superfamily. YAT (TC 2.A.3.10) family.</text>
</comment>
<evidence type="ECO:0000256" key="8">
    <source>
        <dbReference type="SAM" id="Phobius"/>
    </source>
</evidence>
<evidence type="ECO:0000313" key="10">
    <source>
        <dbReference type="EMBL" id="CCE78908.1"/>
    </source>
</evidence>
<evidence type="ECO:0000256" key="3">
    <source>
        <dbReference type="ARBA" id="ARBA00022448"/>
    </source>
</evidence>
<sequence>MEVSKAKHKTSNTFIQDTTETVSSCSDRVSHWEEFLRSFKRHDKATPDGCDGQRMKKCLSKRHLRLMALSTGLGTGLLVASGSKLRTAGPLFLLLGYGVVGFFMLIPCMNAAGELSVAYNDLPGGFQSFYKKFIDEGVAFAIGWNYYFQWANIISLELVTASMVIRFWDTTTNPDISVAIFLTIIILINLAGARGYGEAEFVMNSIKLLMLFGFIIYGIVVDLGGGPADFIGGKYWKKPGAYTNFKGLCSVFVTSAFSLGGTEFISLTASEQRDPRKAIPSACKLVFFRIAVLFMGPLALIGLLVPHDSSRLMGSDNATVHSSPFVIAAELYGVKVLPHIFNSVILLSTISVATAAMYSAPRLLQSLAEQGYAPRYFDYIDRKGRPLRGWLLTILLSCFGFIATYKDQETVFNWLLSISGLSFLFVWGGINICHIRFRAALHYNNIPVSSLGYVSPTGLIGSYISLTFCVLILIGQFWLGLSSTTDGQSASIKNFFENSLGAFVVLAFYLGHKIYTENWTLLIKIKDIDIDADRTIYDQEILNCEKEEAYSKMPRLWRKIASINIT</sequence>